<dbReference type="GO" id="GO:0003700">
    <property type="term" value="F:DNA-binding transcription factor activity"/>
    <property type="evidence" value="ECO:0007669"/>
    <property type="project" value="TreeGrafter"/>
</dbReference>
<dbReference type="InterPro" id="IPR050807">
    <property type="entry name" value="TransReg_Diox_bact_type"/>
</dbReference>
<reference evidence="4" key="1">
    <citation type="submission" date="2017-09" db="EMBL/GenBank/DDBJ databases">
        <title>Depth-based differentiation of microbial function through sediment-hosted aquifers and enrichment of novel symbionts in the deep terrestrial subsurface.</title>
        <authorList>
            <person name="Probst A.J."/>
            <person name="Ladd B."/>
            <person name="Jarett J.K."/>
            <person name="Geller-Mcgrath D.E."/>
            <person name="Sieber C.M.K."/>
            <person name="Emerson J.B."/>
            <person name="Anantharaman K."/>
            <person name="Thomas B.C."/>
            <person name="Malmstrom R."/>
            <person name="Stieglmeier M."/>
            <person name="Klingl A."/>
            <person name="Woyke T."/>
            <person name="Ryan C.M."/>
            <person name="Banfield J.F."/>
        </authorList>
    </citation>
    <scope>NUCLEOTIDE SEQUENCE [LARGE SCALE GENOMIC DNA]</scope>
</reference>
<protein>
    <submittedName>
        <fullName evidence="3">Transcriptional regulator</fullName>
    </submittedName>
</protein>
<dbReference type="PANTHER" id="PTHR46797">
    <property type="entry name" value="HTH-TYPE TRANSCRIPTIONAL REGULATOR"/>
    <property type="match status" value="1"/>
</dbReference>
<dbReference type="SMART" id="SM00530">
    <property type="entry name" value="HTH_XRE"/>
    <property type="match status" value="1"/>
</dbReference>
<dbReference type="EMBL" id="PEVA01000228">
    <property type="protein sequence ID" value="PIV07912.1"/>
    <property type="molecule type" value="Genomic_DNA"/>
</dbReference>
<dbReference type="InterPro" id="IPR001387">
    <property type="entry name" value="Cro/C1-type_HTH"/>
</dbReference>
<dbReference type="SUPFAM" id="SSF47413">
    <property type="entry name" value="lambda repressor-like DNA-binding domains"/>
    <property type="match status" value="1"/>
</dbReference>
<dbReference type="GO" id="GO:0005829">
    <property type="term" value="C:cytosol"/>
    <property type="evidence" value="ECO:0007669"/>
    <property type="project" value="TreeGrafter"/>
</dbReference>
<dbReference type="Pfam" id="PF01381">
    <property type="entry name" value="HTH_3"/>
    <property type="match status" value="1"/>
</dbReference>
<feature type="domain" description="HTH cro/C1-type" evidence="2">
    <location>
        <begin position="17"/>
        <end position="71"/>
    </location>
</feature>
<gene>
    <name evidence="3" type="ORF">COS52_05475</name>
</gene>
<dbReference type="Gene3D" id="1.10.260.40">
    <property type="entry name" value="lambda repressor-like DNA-binding domains"/>
    <property type="match status" value="1"/>
</dbReference>
<comment type="caution">
    <text evidence="3">The sequence shown here is derived from an EMBL/GenBank/DDBJ whole genome shotgun (WGS) entry which is preliminary data.</text>
</comment>
<dbReference type="PANTHER" id="PTHR46797:SF1">
    <property type="entry name" value="METHYLPHOSPHONATE SYNTHASE"/>
    <property type="match status" value="1"/>
</dbReference>
<proteinExistence type="predicted"/>
<evidence type="ECO:0000256" key="1">
    <source>
        <dbReference type="ARBA" id="ARBA00023125"/>
    </source>
</evidence>
<dbReference type="GO" id="GO:0003677">
    <property type="term" value="F:DNA binding"/>
    <property type="evidence" value="ECO:0007669"/>
    <property type="project" value="UniProtKB-KW"/>
</dbReference>
<organism evidence="3 4">
    <name type="scientific">Candidatus Roizmanbacteria bacterium CG03_land_8_20_14_0_80_39_12</name>
    <dbReference type="NCBI Taxonomy" id="1974847"/>
    <lineage>
        <taxon>Bacteria</taxon>
        <taxon>Candidatus Roizmaniibacteriota</taxon>
    </lineage>
</organism>
<dbReference type="CDD" id="cd00093">
    <property type="entry name" value="HTH_XRE"/>
    <property type="match status" value="1"/>
</dbReference>
<dbReference type="PROSITE" id="PS50943">
    <property type="entry name" value="HTH_CROC1"/>
    <property type="match status" value="1"/>
</dbReference>
<dbReference type="AlphaFoldDB" id="A0A2M7BR13"/>
<evidence type="ECO:0000313" key="4">
    <source>
        <dbReference type="Proteomes" id="UP000230119"/>
    </source>
</evidence>
<keyword evidence="1" id="KW-0238">DNA-binding</keyword>
<evidence type="ECO:0000259" key="2">
    <source>
        <dbReference type="PROSITE" id="PS50943"/>
    </source>
</evidence>
<dbReference type="InterPro" id="IPR010982">
    <property type="entry name" value="Lambda_DNA-bd_dom_sf"/>
</dbReference>
<name>A0A2M7BR13_9BACT</name>
<dbReference type="Proteomes" id="UP000230119">
    <property type="component" value="Unassembled WGS sequence"/>
</dbReference>
<sequence>MAATKGNFLYIKIGKRIAIIRKRKKITQDHLSFIADMDRTYLTRLERGRANPSVKMLHKIARKLKIKISSLLKDV</sequence>
<evidence type="ECO:0000313" key="3">
    <source>
        <dbReference type="EMBL" id="PIV07912.1"/>
    </source>
</evidence>
<accession>A0A2M7BR13</accession>